<dbReference type="CDD" id="cd17569">
    <property type="entry name" value="REC_HupR-like"/>
    <property type="match status" value="1"/>
</dbReference>
<dbReference type="SUPFAM" id="SSF141868">
    <property type="entry name" value="EAL domain-like"/>
    <property type="match status" value="1"/>
</dbReference>
<evidence type="ECO:0000256" key="1">
    <source>
        <dbReference type="PROSITE-ProRule" id="PRU00169"/>
    </source>
</evidence>
<feature type="domain" description="GGDEF" evidence="4">
    <location>
        <begin position="41"/>
        <end position="174"/>
    </location>
</feature>
<dbReference type="InterPro" id="IPR043128">
    <property type="entry name" value="Rev_trsase/Diguanyl_cyclase"/>
</dbReference>
<dbReference type="InterPro" id="IPR001633">
    <property type="entry name" value="EAL_dom"/>
</dbReference>
<dbReference type="Gene3D" id="3.30.70.270">
    <property type="match status" value="1"/>
</dbReference>
<dbReference type="InterPro" id="IPR029787">
    <property type="entry name" value="Nucleotide_cyclase"/>
</dbReference>
<accession>A0A562LN31</accession>
<keyword evidence="6" id="KW-1185">Reference proteome</keyword>
<dbReference type="SUPFAM" id="SSF52172">
    <property type="entry name" value="CheY-like"/>
    <property type="match status" value="1"/>
</dbReference>
<dbReference type="SMART" id="SM00052">
    <property type="entry name" value="EAL"/>
    <property type="match status" value="1"/>
</dbReference>
<gene>
    <name evidence="5" type="ORF">IP93_02201</name>
</gene>
<dbReference type="Gene3D" id="3.20.20.450">
    <property type="entry name" value="EAL domain"/>
    <property type="match status" value="1"/>
</dbReference>
<comment type="caution">
    <text evidence="5">The sequence shown here is derived from an EMBL/GenBank/DDBJ whole genome shotgun (WGS) entry which is preliminary data.</text>
</comment>
<proteinExistence type="predicted"/>
<dbReference type="SMART" id="SM00267">
    <property type="entry name" value="GGDEF"/>
    <property type="match status" value="1"/>
</dbReference>
<keyword evidence="1" id="KW-0597">Phosphoprotein</keyword>
<dbReference type="InterPro" id="IPR050706">
    <property type="entry name" value="Cyclic-di-GMP_PDE-like"/>
</dbReference>
<dbReference type="InterPro" id="IPR001789">
    <property type="entry name" value="Sig_transdc_resp-reg_receiver"/>
</dbReference>
<feature type="domain" description="EAL" evidence="3">
    <location>
        <begin position="182"/>
        <end position="436"/>
    </location>
</feature>
<dbReference type="RefSeq" id="WP_242006846.1">
    <property type="nucleotide sequence ID" value="NZ_VLKP01000009.1"/>
</dbReference>
<dbReference type="SMART" id="SM00448">
    <property type="entry name" value="REC"/>
    <property type="match status" value="1"/>
</dbReference>
<dbReference type="PROSITE" id="PS50110">
    <property type="entry name" value="RESPONSE_REGULATORY"/>
    <property type="match status" value="1"/>
</dbReference>
<dbReference type="AlphaFoldDB" id="A0A562LN31"/>
<dbReference type="GO" id="GO:0000160">
    <property type="term" value="P:phosphorelay signal transduction system"/>
    <property type="evidence" value="ECO:0007669"/>
    <property type="project" value="InterPro"/>
</dbReference>
<feature type="modified residue" description="4-aspartylphosphate" evidence="1">
    <location>
        <position position="499"/>
    </location>
</feature>
<dbReference type="CDD" id="cd01949">
    <property type="entry name" value="GGDEF"/>
    <property type="match status" value="1"/>
</dbReference>
<dbReference type="SUPFAM" id="SSF55073">
    <property type="entry name" value="Nucleotide cyclase"/>
    <property type="match status" value="1"/>
</dbReference>
<evidence type="ECO:0000313" key="6">
    <source>
        <dbReference type="Proteomes" id="UP000316471"/>
    </source>
</evidence>
<dbReference type="InterPro" id="IPR000160">
    <property type="entry name" value="GGDEF_dom"/>
</dbReference>
<dbReference type="Pfam" id="PF00990">
    <property type="entry name" value="GGDEF"/>
    <property type="match status" value="1"/>
</dbReference>
<organism evidence="5 6">
    <name type="scientific">Aerolutibacter ruishenii</name>
    <dbReference type="NCBI Taxonomy" id="686800"/>
    <lineage>
        <taxon>Bacteria</taxon>
        <taxon>Pseudomonadati</taxon>
        <taxon>Pseudomonadota</taxon>
        <taxon>Gammaproteobacteria</taxon>
        <taxon>Lysobacterales</taxon>
        <taxon>Lysobacteraceae</taxon>
        <taxon>Aerolutibacter</taxon>
    </lineage>
</organism>
<dbReference type="Pfam" id="PF00563">
    <property type="entry name" value="EAL"/>
    <property type="match status" value="1"/>
</dbReference>
<dbReference type="InterPro" id="IPR011006">
    <property type="entry name" value="CheY-like_superfamily"/>
</dbReference>
<evidence type="ECO:0000313" key="5">
    <source>
        <dbReference type="EMBL" id="TWI09044.1"/>
    </source>
</evidence>
<dbReference type="PANTHER" id="PTHR33121:SF71">
    <property type="entry name" value="OXYGEN SENSOR PROTEIN DOSP"/>
    <property type="match status" value="1"/>
</dbReference>
<dbReference type="NCBIfam" id="TIGR00254">
    <property type="entry name" value="GGDEF"/>
    <property type="match status" value="1"/>
</dbReference>
<dbReference type="Proteomes" id="UP000316471">
    <property type="component" value="Unassembled WGS sequence"/>
</dbReference>
<dbReference type="PANTHER" id="PTHR33121">
    <property type="entry name" value="CYCLIC DI-GMP PHOSPHODIESTERASE PDEF"/>
    <property type="match status" value="1"/>
</dbReference>
<sequence length="580" mass="63725">MPHGYGYSSGTPVDPVTGLFRLGANGPSLTAAIAAAGATGRRIALLHIDVDMFRLINVNMGEDVGDQALAAIAQRLRAAMPSESWLWRLSSDEFLAGIGYLPGELDGAGLAERLHEAFNAPLSLPPYTFPVRLFTGIAIYPDHAGDAASLLARADQARRQTKQSGLAGIGMYARQVPMERPADADANRIVEALDNGEFKLYYQPRVAASDGSISGFSALLRWHSATHGVLQPHAFLDTVERVGLTAHLGWWVVREAVRQIASWRERGLEYLDLAVHVPDGLLQQADCVDRIGELLHQHDLGGDRLELEISENALTLDARRVLQSLEGLHKLGITLTIQDFGISGVGLNALSHYPIDHIKIDRSFIHSVASNPRSAAIVRGIIALGHQLGMKVIAKGVGSEAELAFLRSSQCDLLQGYVLSPPQPAEALDELIRNRFLLQDVFATPQSERTLLLLDDEENVLRSLARLFRRDGYRILTANSVREAFDLLASHRPQVIVSDQRMADMPGTEFLSRVRDLYPDTVRLVLSGYTDLATITEAINRGAIYRFLVKPWNDDELRGHIKDAFADYERNHSARGTEPA</sequence>
<name>A0A562LN31_9GAMM</name>
<dbReference type="CDD" id="cd01948">
    <property type="entry name" value="EAL"/>
    <property type="match status" value="1"/>
</dbReference>
<dbReference type="EMBL" id="VLKP01000009">
    <property type="protein sequence ID" value="TWI09044.1"/>
    <property type="molecule type" value="Genomic_DNA"/>
</dbReference>
<evidence type="ECO:0000259" key="3">
    <source>
        <dbReference type="PROSITE" id="PS50883"/>
    </source>
</evidence>
<feature type="domain" description="Response regulatory" evidence="2">
    <location>
        <begin position="450"/>
        <end position="565"/>
    </location>
</feature>
<dbReference type="PROSITE" id="PS50887">
    <property type="entry name" value="GGDEF"/>
    <property type="match status" value="1"/>
</dbReference>
<reference evidence="5 6" key="1">
    <citation type="journal article" date="2015" name="Stand. Genomic Sci.">
        <title>Genomic Encyclopedia of Bacterial and Archaeal Type Strains, Phase III: the genomes of soil and plant-associated and newly described type strains.</title>
        <authorList>
            <person name="Whitman W.B."/>
            <person name="Woyke T."/>
            <person name="Klenk H.P."/>
            <person name="Zhou Y."/>
            <person name="Lilburn T.G."/>
            <person name="Beck B.J."/>
            <person name="De Vos P."/>
            <person name="Vandamme P."/>
            <person name="Eisen J.A."/>
            <person name="Garrity G."/>
            <person name="Hugenholtz P."/>
            <person name="Kyrpides N.C."/>
        </authorList>
    </citation>
    <scope>NUCLEOTIDE SEQUENCE [LARGE SCALE GENOMIC DNA]</scope>
    <source>
        <strain evidence="5 6">CGMCC 1.10136</strain>
    </source>
</reference>
<protein>
    <submittedName>
        <fullName evidence="5">Diguanylate cyclase (GGDEF)-like protein</fullName>
    </submittedName>
</protein>
<dbReference type="GO" id="GO:0071111">
    <property type="term" value="F:cyclic-guanylate-specific phosphodiesterase activity"/>
    <property type="evidence" value="ECO:0007669"/>
    <property type="project" value="InterPro"/>
</dbReference>
<evidence type="ECO:0000259" key="4">
    <source>
        <dbReference type="PROSITE" id="PS50887"/>
    </source>
</evidence>
<evidence type="ECO:0000259" key="2">
    <source>
        <dbReference type="PROSITE" id="PS50110"/>
    </source>
</evidence>
<dbReference type="Pfam" id="PF00072">
    <property type="entry name" value="Response_reg"/>
    <property type="match status" value="1"/>
</dbReference>
<dbReference type="InterPro" id="IPR035919">
    <property type="entry name" value="EAL_sf"/>
</dbReference>
<dbReference type="PROSITE" id="PS50883">
    <property type="entry name" value="EAL"/>
    <property type="match status" value="1"/>
</dbReference>
<dbReference type="Gene3D" id="3.40.50.2300">
    <property type="match status" value="1"/>
</dbReference>